<dbReference type="InterPro" id="IPR024862">
    <property type="entry name" value="TRPV"/>
</dbReference>
<dbReference type="PANTHER" id="PTHR10582:SF28">
    <property type="entry name" value="NANCHUNG, ISOFORM B"/>
    <property type="match status" value="1"/>
</dbReference>
<dbReference type="Pfam" id="PF00520">
    <property type="entry name" value="Ion_trans"/>
    <property type="match status" value="1"/>
</dbReference>
<feature type="region of interest" description="Disordered" evidence="13">
    <location>
        <begin position="486"/>
        <end position="531"/>
    </location>
</feature>
<evidence type="ECO:0000259" key="15">
    <source>
        <dbReference type="Pfam" id="PF00520"/>
    </source>
</evidence>
<evidence type="ECO:0000256" key="4">
    <source>
        <dbReference type="ARBA" id="ARBA00022568"/>
    </source>
</evidence>
<dbReference type="GO" id="GO:0034703">
    <property type="term" value="C:cation channel complex"/>
    <property type="evidence" value="ECO:0007669"/>
    <property type="project" value="UniProtKB-ARBA"/>
</dbReference>
<dbReference type="EMBL" id="OB661039">
    <property type="protein sequence ID" value="CAD7227117.1"/>
    <property type="molecule type" value="Genomic_DNA"/>
</dbReference>
<dbReference type="PROSITE" id="PS50297">
    <property type="entry name" value="ANK_REP_REGION"/>
    <property type="match status" value="1"/>
</dbReference>
<feature type="transmembrane region" description="Helical" evidence="14">
    <location>
        <begin position="622"/>
        <end position="641"/>
    </location>
</feature>
<dbReference type="AlphaFoldDB" id="A0A7R8ZPU1"/>
<dbReference type="GO" id="GO:0005262">
    <property type="term" value="F:calcium channel activity"/>
    <property type="evidence" value="ECO:0007669"/>
    <property type="project" value="UniProtKB-KW"/>
</dbReference>
<reference evidence="16" key="1">
    <citation type="submission" date="2020-11" db="EMBL/GenBank/DDBJ databases">
        <authorList>
            <person name="Tran Van P."/>
        </authorList>
    </citation>
    <scope>NUCLEOTIDE SEQUENCE</scope>
</reference>
<evidence type="ECO:0000256" key="2">
    <source>
        <dbReference type="ARBA" id="ARBA00022448"/>
    </source>
</evidence>
<evidence type="ECO:0000256" key="5">
    <source>
        <dbReference type="ARBA" id="ARBA00022673"/>
    </source>
</evidence>
<dbReference type="FunFam" id="1.25.40.20:FF:000181">
    <property type="entry name" value="Nanchung, isoform A"/>
    <property type="match status" value="1"/>
</dbReference>
<keyword evidence="11 14" id="KW-0472">Membrane</keyword>
<dbReference type="Pfam" id="PF12796">
    <property type="entry name" value="Ank_2"/>
    <property type="match status" value="1"/>
</dbReference>
<feature type="transmembrane region" description="Helical" evidence="14">
    <location>
        <begin position="552"/>
        <end position="570"/>
    </location>
</feature>
<sequence length="930" mass="105340">MGNTESNVTSGVKKQADTSSVEVYKYADLKGGGILVELTKKAQTNKNASAELEQKIKELVTPFLYNGGEGKLVPIQEIVLERNKDRPSNKRLNPPKTDWAAVNGKPEIDNSMPEAAYHKNVKYRRVCWRMDKLGAVGENILHLCLLNATSVHSDLAKRLIRTFPKLINDIYFSDEYYGESVLHMAIVNEDPAMVKFLLDHGINYHERCNGNFMTPEDQKASRTDSLDEEWVSLCVQTNFEGYVYWGEYPLSFAACLNQEECYRLMLARGADPNLQDLNGNTVLHLLCIYEKEEMFDVAYELGADLNGIYNRQHLTPLTLAACLARKDMFFHILKLEREIYWQIGSITCAAYPLKHIDTIDGTTGLINTKSALNLIVYGEKEGHIEMMEGVIVDLLKVKWNSFVKLRFFRQFALFGVYFLFSLVAFVLRPGPMEPNVSRTIPTGSSNSSLVHVPEKPPMSSVGTQTLITAPSDNAFNDTEKVLGQLNISSPTARRRPSASLRSRRKGKDYDHDHHHNEHGHHKQGVGHSDNEEKRRFRKDQCYLLEMKAPDQVARWMAEIVMVISSVLYLIGAGREMKFLGTRMFLENLATVPTRVLFLCSCFLVVLMVPLRLSCASKTEDHLAVLVMLTTGPYFLFFCRGFKTVGPFVVMIYKMIMGDLLRFGTIYSVFIMGFAQSYYILFLTYKQVEVPEDDEDGIYPCTGENPIPNIMEAILTMFVMSLNKYDMMYAAFECTNHNLLCKSLFVMFMIIVTVLLVNMLIAMMGNTYQKIAETKNEWQRQWARIVLVVERGVSPAERLNNQKLYSNLMSDGRRALILRHRHTDEDKEELKDLQELRITHKKSIARRLKGSNPLSSGSHSPKTHRIQRPLTPPGGWPEGHGPYGKHPHGHHQQHHAHQSTATITQPNNPGPASPSASTANNVPSPNSSNTL</sequence>
<dbReference type="PROSITE" id="PS50088">
    <property type="entry name" value="ANK_REPEAT"/>
    <property type="match status" value="2"/>
</dbReference>
<dbReference type="SMART" id="SM00248">
    <property type="entry name" value="ANK"/>
    <property type="match status" value="5"/>
</dbReference>
<dbReference type="GO" id="GO:0098703">
    <property type="term" value="P:calcium ion import across plasma membrane"/>
    <property type="evidence" value="ECO:0007669"/>
    <property type="project" value="TreeGrafter"/>
</dbReference>
<keyword evidence="12" id="KW-0407">Ion channel</keyword>
<feature type="transmembrane region" description="Helical" evidence="14">
    <location>
        <begin position="743"/>
        <end position="764"/>
    </location>
</feature>
<feature type="transmembrane region" description="Helical" evidence="14">
    <location>
        <begin position="704"/>
        <end position="722"/>
    </location>
</feature>
<dbReference type="InterPro" id="IPR002110">
    <property type="entry name" value="Ankyrin_rpt"/>
</dbReference>
<evidence type="ECO:0000256" key="14">
    <source>
        <dbReference type="SAM" id="Phobius"/>
    </source>
</evidence>
<comment type="subcellular location">
    <subcellularLocation>
        <location evidence="1">Cell membrane</location>
        <topology evidence="1">Multi-pass membrane protein</topology>
    </subcellularLocation>
</comment>
<keyword evidence="6 14" id="KW-0812">Transmembrane</keyword>
<gene>
    <name evidence="16" type="ORF">CTOB1V02_LOCUS5026</name>
</gene>
<feature type="compositionally biased region" description="Low complexity" evidence="13">
    <location>
        <begin position="912"/>
        <end position="930"/>
    </location>
</feature>
<keyword evidence="10" id="KW-0406">Ion transport</keyword>
<dbReference type="Gene3D" id="1.25.40.20">
    <property type="entry name" value="Ankyrin repeat-containing domain"/>
    <property type="match status" value="1"/>
</dbReference>
<feature type="compositionally biased region" description="Basic residues" evidence="13">
    <location>
        <begin position="492"/>
        <end position="506"/>
    </location>
</feature>
<keyword evidence="3" id="KW-1003">Cell membrane</keyword>
<evidence type="ECO:0000256" key="1">
    <source>
        <dbReference type="ARBA" id="ARBA00004651"/>
    </source>
</evidence>
<dbReference type="InterPro" id="IPR005821">
    <property type="entry name" value="Ion_trans_dom"/>
</dbReference>
<evidence type="ECO:0000313" key="16">
    <source>
        <dbReference type="EMBL" id="CAD7227117.1"/>
    </source>
</evidence>
<keyword evidence="9 14" id="KW-1133">Transmembrane helix</keyword>
<keyword evidence="5" id="KW-0107">Calcium channel</keyword>
<feature type="transmembrane region" description="Helical" evidence="14">
    <location>
        <begin position="407"/>
        <end position="427"/>
    </location>
</feature>
<keyword evidence="4" id="KW-0109">Calcium transport</keyword>
<evidence type="ECO:0000256" key="10">
    <source>
        <dbReference type="ARBA" id="ARBA00023065"/>
    </source>
</evidence>
<feature type="transmembrane region" description="Helical" evidence="14">
    <location>
        <begin position="591"/>
        <end position="610"/>
    </location>
</feature>
<feature type="compositionally biased region" description="Basic residues" evidence="13">
    <location>
        <begin position="882"/>
        <end position="896"/>
    </location>
</feature>
<organism evidence="16">
    <name type="scientific">Cyprideis torosa</name>
    <dbReference type="NCBI Taxonomy" id="163714"/>
    <lineage>
        <taxon>Eukaryota</taxon>
        <taxon>Metazoa</taxon>
        <taxon>Ecdysozoa</taxon>
        <taxon>Arthropoda</taxon>
        <taxon>Crustacea</taxon>
        <taxon>Oligostraca</taxon>
        <taxon>Ostracoda</taxon>
        <taxon>Podocopa</taxon>
        <taxon>Podocopida</taxon>
        <taxon>Cytherocopina</taxon>
        <taxon>Cytheroidea</taxon>
        <taxon>Cytherideidae</taxon>
        <taxon>Cyprideis</taxon>
    </lineage>
</organism>
<feature type="region of interest" description="Disordered" evidence="13">
    <location>
        <begin position="437"/>
        <end position="457"/>
    </location>
</feature>
<dbReference type="SUPFAM" id="SSF48403">
    <property type="entry name" value="Ankyrin repeat"/>
    <property type="match status" value="1"/>
</dbReference>
<evidence type="ECO:0000256" key="13">
    <source>
        <dbReference type="SAM" id="MobiDB-lite"/>
    </source>
</evidence>
<keyword evidence="7" id="KW-0677">Repeat</keyword>
<name>A0A7R8ZPU1_9CRUS</name>
<keyword evidence="2" id="KW-0813">Transport</keyword>
<accession>A0A7R8ZPU1</accession>
<feature type="domain" description="Ion transport" evidence="15">
    <location>
        <begin position="556"/>
        <end position="774"/>
    </location>
</feature>
<feature type="region of interest" description="Disordered" evidence="13">
    <location>
        <begin position="85"/>
        <end position="105"/>
    </location>
</feature>
<feature type="compositionally biased region" description="Polar residues" evidence="13">
    <location>
        <begin position="437"/>
        <end position="449"/>
    </location>
</feature>
<evidence type="ECO:0000256" key="11">
    <source>
        <dbReference type="ARBA" id="ARBA00023136"/>
    </source>
</evidence>
<evidence type="ECO:0000256" key="8">
    <source>
        <dbReference type="ARBA" id="ARBA00022837"/>
    </source>
</evidence>
<evidence type="ECO:0000256" key="9">
    <source>
        <dbReference type="ARBA" id="ARBA00022989"/>
    </source>
</evidence>
<evidence type="ECO:0000256" key="6">
    <source>
        <dbReference type="ARBA" id="ARBA00022692"/>
    </source>
</evidence>
<dbReference type="GO" id="GO:0005886">
    <property type="term" value="C:plasma membrane"/>
    <property type="evidence" value="ECO:0007669"/>
    <property type="project" value="UniProtKB-SubCell"/>
</dbReference>
<feature type="region of interest" description="Disordered" evidence="13">
    <location>
        <begin position="841"/>
        <end position="930"/>
    </location>
</feature>
<protein>
    <recommendedName>
        <fullName evidence="15">Ion transport domain-containing protein</fullName>
    </recommendedName>
</protein>
<dbReference type="OrthoDB" id="533508at2759"/>
<dbReference type="Gene3D" id="1.10.287.70">
    <property type="match status" value="1"/>
</dbReference>
<evidence type="ECO:0000256" key="7">
    <source>
        <dbReference type="ARBA" id="ARBA00022737"/>
    </source>
</evidence>
<evidence type="ECO:0000256" key="12">
    <source>
        <dbReference type="ARBA" id="ARBA00023303"/>
    </source>
</evidence>
<dbReference type="Pfam" id="PF13606">
    <property type="entry name" value="Ank_3"/>
    <property type="match status" value="1"/>
</dbReference>
<dbReference type="InterPro" id="IPR036770">
    <property type="entry name" value="Ankyrin_rpt-contain_sf"/>
</dbReference>
<dbReference type="PANTHER" id="PTHR10582">
    <property type="entry name" value="TRANSIENT RECEPTOR POTENTIAL ION CHANNEL PROTEIN"/>
    <property type="match status" value="1"/>
</dbReference>
<keyword evidence="8" id="KW-0106">Calcium</keyword>
<feature type="transmembrane region" description="Helical" evidence="14">
    <location>
        <begin position="662"/>
        <end position="684"/>
    </location>
</feature>
<proteinExistence type="predicted"/>
<evidence type="ECO:0000256" key="3">
    <source>
        <dbReference type="ARBA" id="ARBA00022475"/>
    </source>
</evidence>